<dbReference type="InterPro" id="IPR036771">
    <property type="entry name" value="ATPsynth_dsu/esu_N"/>
</dbReference>
<dbReference type="HOGENOM" id="CLU_084338_2_1_11"/>
<keyword evidence="12" id="KW-1185">Reference proteome</keyword>
<dbReference type="AlphaFoldDB" id="F2NAD2"/>
<accession>F2NAD2</accession>
<dbReference type="PANTHER" id="PTHR13822">
    <property type="entry name" value="ATP SYNTHASE DELTA/EPSILON CHAIN"/>
    <property type="match status" value="1"/>
</dbReference>
<comment type="subcellular location">
    <subcellularLocation>
        <location evidence="8">Cell membrane</location>
        <topology evidence="8">Peripheral membrane protein</topology>
    </subcellularLocation>
    <subcellularLocation>
        <location evidence="1">Endomembrane system</location>
        <topology evidence="1">Peripheral membrane protein</topology>
    </subcellularLocation>
</comment>
<dbReference type="KEGG" id="cgo:Corgl_0191"/>
<evidence type="ECO:0000256" key="8">
    <source>
        <dbReference type="HAMAP-Rule" id="MF_00530"/>
    </source>
</evidence>
<keyword evidence="8" id="KW-0375">Hydrogen ion transport</keyword>
<evidence type="ECO:0000256" key="2">
    <source>
        <dbReference type="ARBA" id="ARBA00005712"/>
    </source>
</evidence>
<organism evidence="11 12">
    <name type="scientific">Coriobacterium glomerans (strain ATCC 49209 / DSM 20642 / JCM 10262 / PW2)</name>
    <dbReference type="NCBI Taxonomy" id="700015"/>
    <lineage>
        <taxon>Bacteria</taxon>
        <taxon>Bacillati</taxon>
        <taxon>Actinomycetota</taxon>
        <taxon>Coriobacteriia</taxon>
        <taxon>Coriobacteriales</taxon>
        <taxon>Coriobacteriaceae</taxon>
        <taxon>Coriobacterium</taxon>
    </lineage>
</organism>
<dbReference type="GO" id="GO:0045259">
    <property type="term" value="C:proton-transporting ATP synthase complex"/>
    <property type="evidence" value="ECO:0007669"/>
    <property type="project" value="UniProtKB-KW"/>
</dbReference>
<comment type="function">
    <text evidence="8">Produces ATP from ADP in the presence of a proton gradient across the membrane.</text>
</comment>
<dbReference type="RefSeq" id="WP_013708061.1">
    <property type="nucleotide sequence ID" value="NC_015389.1"/>
</dbReference>
<dbReference type="Gene3D" id="2.60.15.10">
    <property type="entry name" value="F0F1 ATP synthase delta/epsilon subunit, N-terminal"/>
    <property type="match status" value="1"/>
</dbReference>
<protein>
    <recommendedName>
        <fullName evidence="8">ATP synthase epsilon chain</fullName>
    </recommendedName>
    <alternativeName>
        <fullName evidence="8">ATP synthase F1 sector epsilon subunit</fullName>
    </alternativeName>
    <alternativeName>
        <fullName evidence="8">F-ATPase epsilon subunit</fullName>
    </alternativeName>
</protein>
<comment type="similarity">
    <text evidence="2 8 9">Belongs to the ATPase epsilon chain family.</text>
</comment>
<dbReference type="eggNOG" id="COG0355">
    <property type="taxonomic scope" value="Bacteria"/>
</dbReference>
<sequence>MRIRIVGPEMLIYEGDAAFVAVPASDGEIGVLPSHSNEIATIRAGYVRVSDETMGRIDHTFAVLSGYVEIADDAIIVLADRAVDLATVDKDDVSAHLRDFEDQLDGLESDDAHRAYLYNKISWCKLLLAS</sequence>
<dbReference type="GO" id="GO:0012505">
    <property type="term" value="C:endomembrane system"/>
    <property type="evidence" value="ECO:0007669"/>
    <property type="project" value="UniProtKB-SubCell"/>
</dbReference>
<proteinExistence type="inferred from homology"/>
<reference evidence="12" key="1">
    <citation type="journal article" date="2013" name="Stand. Genomic Sci.">
        <title>Complete genome sequence of Coriobacterium glomerans type strain (PW2(T)) from the midgut of Pyrrhocoris apterus L. (red soldier bug).</title>
        <authorList>
            <person name="Stackebrandt E."/>
            <person name="Zeytun A."/>
            <person name="Lapidus A."/>
            <person name="Nolan M."/>
            <person name="Lucas S."/>
            <person name="Hammon N."/>
            <person name="Deshpande S."/>
            <person name="Cheng J.F."/>
            <person name="Tapia R."/>
            <person name="Goodwin L.A."/>
            <person name="Pitluck S."/>
            <person name="Liolios K."/>
            <person name="Pagani I."/>
            <person name="Ivanova N."/>
            <person name="Mavromatis K."/>
            <person name="Mikhailova N."/>
            <person name="Huntemann M."/>
            <person name="Pati A."/>
            <person name="Chen A."/>
            <person name="Palaniappan K."/>
            <person name="Chang Y.J."/>
            <person name="Land M."/>
            <person name="Hauser L."/>
            <person name="Rohde M."/>
            <person name="Pukall R."/>
            <person name="Goker M."/>
            <person name="Detter J.C."/>
            <person name="Woyke T."/>
            <person name="Bristow J."/>
            <person name="Eisen J.A."/>
            <person name="Markowitz V."/>
            <person name="Hugenholtz P."/>
            <person name="Kyrpides N.C."/>
            <person name="Klenk H.P."/>
        </authorList>
    </citation>
    <scope>NUCLEOTIDE SEQUENCE</scope>
    <source>
        <strain evidence="12">ATCC 49209 / DSM 20642 / JCM 10262 / PW2</strain>
    </source>
</reference>
<dbReference type="OrthoDB" id="9791445at2"/>
<evidence type="ECO:0000313" key="12">
    <source>
        <dbReference type="Proteomes" id="UP000006851"/>
    </source>
</evidence>
<name>F2NAD2_CORGP</name>
<keyword evidence="5 8" id="KW-0472">Membrane</keyword>
<feature type="domain" description="ATP synthase F1 complex delta/epsilon subunit N-terminal" evidence="10">
    <location>
        <begin position="1"/>
        <end position="82"/>
    </location>
</feature>
<evidence type="ECO:0000259" key="10">
    <source>
        <dbReference type="Pfam" id="PF02823"/>
    </source>
</evidence>
<dbReference type="CDD" id="cd12152">
    <property type="entry name" value="F1-ATPase_delta"/>
    <property type="match status" value="1"/>
</dbReference>
<gene>
    <name evidence="8" type="primary">atpC</name>
    <name evidence="11" type="ordered locus">Corgl_0191</name>
</gene>
<keyword evidence="3 8" id="KW-0813">Transport</keyword>
<keyword evidence="6 8" id="KW-0139">CF(1)</keyword>
<evidence type="ECO:0000313" key="11">
    <source>
        <dbReference type="EMBL" id="AEB06318.1"/>
    </source>
</evidence>
<keyword evidence="4 8" id="KW-0406">Ion transport</keyword>
<dbReference type="GO" id="GO:0005524">
    <property type="term" value="F:ATP binding"/>
    <property type="evidence" value="ECO:0007669"/>
    <property type="project" value="UniProtKB-UniRule"/>
</dbReference>
<dbReference type="STRING" id="700015.Corgl_0191"/>
<dbReference type="GO" id="GO:0005886">
    <property type="term" value="C:plasma membrane"/>
    <property type="evidence" value="ECO:0007669"/>
    <property type="project" value="UniProtKB-SubCell"/>
</dbReference>
<dbReference type="InterPro" id="IPR001469">
    <property type="entry name" value="ATP_synth_F1_dsu/esu"/>
</dbReference>
<evidence type="ECO:0000256" key="5">
    <source>
        <dbReference type="ARBA" id="ARBA00023136"/>
    </source>
</evidence>
<evidence type="ECO:0000256" key="9">
    <source>
        <dbReference type="RuleBase" id="RU003656"/>
    </source>
</evidence>
<evidence type="ECO:0000256" key="4">
    <source>
        <dbReference type="ARBA" id="ARBA00023065"/>
    </source>
</evidence>
<keyword evidence="8" id="KW-1003">Cell membrane</keyword>
<dbReference type="Pfam" id="PF02823">
    <property type="entry name" value="ATP-synt_DE_N"/>
    <property type="match status" value="1"/>
</dbReference>
<dbReference type="GO" id="GO:0046933">
    <property type="term" value="F:proton-transporting ATP synthase activity, rotational mechanism"/>
    <property type="evidence" value="ECO:0007669"/>
    <property type="project" value="UniProtKB-UniRule"/>
</dbReference>
<keyword evidence="7 8" id="KW-0066">ATP synthesis</keyword>
<comment type="subunit">
    <text evidence="8 9">F-type ATPases have 2 components, CF(1) - the catalytic core - and CF(0) - the membrane proton channel. CF(1) has five subunits: alpha(3), beta(3), gamma(1), delta(1), epsilon(1). CF(0) has three main subunits: a, b and c.</text>
</comment>
<evidence type="ECO:0000256" key="1">
    <source>
        <dbReference type="ARBA" id="ARBA00004184"/>
    </source>
</evidence>
<dbReference type="Proteomes" id="UP000006851">
    <property type="component" value="Chromosome"/>
</dbReference>
<dbReference type="PANTHER" id="PTHR13822:SF10">
    <property type="entry name" value="ATP SYNTHASE EPSILON CHAIN, CHLOROPLASTIC"/>
    <property type="match status" value="1"/>
</dbReference>
<evidence type="ECO:0000256" key="3">
    <source>
        <dbReference type="ARBA" id="ARBA00022448"/>
    </source>
</evidence>
<dbReference type="HAMAP" id="MF_00530">
    <property type="entry name" value="ATP_synth_epsil_bac"/>
    <property type="match status" value="1"/>
</dbReference>
<evidence type="ECO:0000256" key="6">
    <source>
        <dbReference type="ARBA" id="ARBA00023196"/>
    </source>
</evidence>
<evidence type="ECO:0000256" key="7">
    <source>
        <dbReference type="ARBA" id="ARBA00023310"/>
    </source>
</evidence>
<dbReference type="EMBL" id="CP002628">
    <property type="protein sequence ID" value="AEB06318.1"/>
    <property type="molecule type" value="Genomic_DNA"/>
</dbReference>
<dbReference type="NCBIfam" id="TIGR01216">
    <property type="entry name" value="ATP_synt_epsi"/>
    <property type="match status" value="1"/>
</dbReference>
<dbReference type="InterPro" id="IPR020546">
    <property type="entry name" value="ATP_synth_F1_dsu/esu_N"/>
</dbReference>
<dbReference type="SUPFAM" id="SSF51344">
    <property type="entry name" value="Epsilon subunit of F1F0-ATP synthase N-terminal domain"/>
    <property type="match status" value="1"/>
</dbReference>